<dbReference type="InterPro" id="IPR009057">
    <property type="entry name" value="Homeodomain-like_sf"/>
</dbReference>
<dbReference type="PRINTS" id="PR00455">
    <property type="entry name" value="HTHTETR"/>
</dbReference>
<reference evidence="5 6" key="1">
    <citation type="submission" date="2021-03" db="EMBL/GenBank/DDBJ databases">
        <title>Genomic Encyclopedia of Type Strains, Phase IV (KMG-IV): sequencing the most valuable type-strain genomes for metagenomic binning, comparative biology and taxonomic classification.</title>
        <authorList>
            <person name="Goeker M."/>
        </authorList>
    </citation>
    <scope>NUCLEOTIDE SEQUENCE [LARGE SCALE GENOMIC DNA]</scope>
    <source>
        <strain evidence="5 6">DSM 25609</strain>
    </source>
</reference>
<keyword evidence="6" id="KW-1185">Reference proteome</keyword>
<sequence length="199" mass="23413">MKKYTAGEDSVHMKEKITKESILLFEKKGFSTTSIQDIVDVLGVTKGTFYYYFHSKEQLLMDIHYDYITTLLKRQEQILNKDQMSQKDKLTENIRLLIRNIIEEGPSARVFFRELRHLTDENRDKIRQERKKFRLNVEKIVQLGMEQGEFRKSLKPDMVAFGIVGITNWSYNWYQSGGSTSPEELVKIYADMILNGIQN</sequence>
<dbReference type="PROSITE" id="PS01081">
    <property type="entry name" value="HTH_TETR_1"/>
    <property type="match status" value="1"/>
</dbReference>
<evidence type="ECO:0000313" key="5">
    <source>
        <dbReference type="EMBL" id="MBP1971252.1"/>
    </source>
</evidence>
<evidence type="ECO:0000256" key="2">
    <source>
        <dbReference type="ARBA" id="ARBA00023125"/>
    </source>
</evidence>
<dbReference type="Pfam" id="PF17932">
    <property type="entry name" value="TetR_C_24"/>
    <property type="match status" value="1"/>
</dbReference>
<dbReference type="InterPro" id="IPR023772">
    <property type="entry name" value="DNA-bd_HTH_TetR-type_CS"/>
</dbReference>
<dbReference type="Proteomes" id="UP001519345">
    <property type="component" value="Unassembled WGS sequence"/>
</dbReference>
<gene>
    <name evidence="5" type="ORF">J2Z83_003391</name>
</gene>
<proteinExistence type="predicted"/>
<keyword evidence="1" id="KW-0678">Repressor</keyword>
<evidence type="ECO:0000259" key="4">
    <source>
        <dbReference type="PROSITE" id="PS50977"/>
    </source>
</evidence>
<dbReference type="InterPro" id="IPR050624">
    <property type="entry name" value="HTH-type_Tx_Regulator"/>
</dbReference>
<dbReference type="InterPro" id="IPR036271">
    <property type="entry name" value="Tet_transcr_reg_TetR-rel_C_sf"/>
</dbReference>
<dbReference type="Gene3D" id="1.10.357.10">
    <property type="entry name" value="Tetracycline Repressor, domain 2"/>
    <property type="match status" value="1"/>
</dbReference>
<dbReference type="PROSITE" id="PS50977">
    <property type="entry name" value="HTH_TETR_2"/>
    <property type="match status" value="1"/>
</dbReference>
<protein>
    <submittedName>
        <fullName evidence="5">AcrR family transcriptional regulator</fullName>
    </submittedName>
</protein>
<evidence type="ECO:0000313" key="6">
    <source>
        <dbReference type="Proteomes" id="UP001519345"/>
    </source>
</evidence>
<name>A0ABS4IJV6_9BACI</name>
<comment type="caution">
    <text evidence="5">The sequence shown here is derived from an EMBL/GenBank/DDBJ whole genome shotgun (WGS) entry which is preliminary data.</text>
</comment>
<dbReference type="EMBL" id="JAGGKX010000023">
    <property type="protein sequence ID" value="MBP1971252.1"/>
    <property type="molecule type" value="Genomic_DNA"/>
</dbReference>
<keyword evidence="2 3" id="KW-0238">DNA-binding</keyword>
<evidence type="ECO:0000256" key="1">
    <source>
        <dbReference type="ARBA" id="ARBA00022491"/>
    </source>
</evidence>
<organism evidence="5 6">
    <name type="scientific">Virgibacillus natechei</name>
    <dbReference type="NCBI Taxonomy" id="1216297"/>
    <lineage>
        <taxon>Bacteria</taxon>
        <taxon>Bacillati</taxon>
        <taxon>Bacillota</taxon>
        <taxon>Bacilli</taxon>
        <taxon>Bacillales</taxon>
        <taxon>Bacillaceae</taxon>
        <taxon>Virgibacillus</taxon>
    </lineage>
</organism>
<dbReference type="Gene3D" id="1.10.10.60">
    <property type="entry name" value="Homeodomain-like"/>
    <property type="match status" value="1"/>
</dbReference>
<dbReference type="SUPFAM" id="SSF46689">
    <property type="entry name" value="Homeodomain-like"/>
    <property type="match status" value="1"/>
</dbReference>
<dbReference type="PANTHER" id="PTHR43479:SF11">
    <property type="entry name" value="ACREF_ENVCD OPERON REPRESSOR-RELATED"/>
    <property type="match status" value="1"/>
</dbReference>
<evidence type="ECO:0000256" key="3">
    <source>
        <dbReference type="PROSITE-ProRule" id="PRU00335"/>
    </source>
</evidence>
<accession>A0ABS4IJV6</accession>
<dbReference type="PANTHER" id="PTHR43479">
    <property type="entry name" value="ACREF/ENVCD OPERON REPRESSOR-RELATED"/>
    <property type="match status" value="1"/>
</dbReference>
<dbReference type="SUPFAM" id="SSF48498">
    <property type="entry name" value="Tetracyclin repressor-like, C-terminal domain"/>
    <property type="match status" value="1"/>
</dbReference>
<dbReference type="Pfam" id="PF00440">
    <property type="entry name" value="TetR_N"/>
    <property type="match status" value="1"/>
</dbReference>
<dbReference type="InterPro" id="IPR041490">
    <property type="entry name" value="KstR2_TetR_C"/>
</dbReference>
<feature type="DNA-binding region" description="H-T-H motif" evidence="3">
    <location>
        <begin position="34"/>
        <end position="53"/>
    </location>
</feature>
<dbReference type="InterPro" id="IPR001647">
    <property type="entry name" value="HTH_TetR"/>
</dbReference>
<feature type="domain" description="HTH tetR-type" evidence="4">
    <location>
        <begin position="11"/>
        <end position="71"/>
    </location>
</feature>